<keyword evidence="3" id="KW-0687">Ribonucleoprotein</keyword>
<dbReference type="Pfam" id="PF17774">
    <property type="entry name" value="YlmH_RBD"/>
    <property type="match status" value="1"/>
</dbReference>
<dbReference type="InterPro" id="IPR036986">
    <property type="entry name" value="S4_RNA-bd_sf"/>
</dbReference>
<dbReference type="EMBL" id="AZFE01000032">
    <property type="protein sequence ID" value="KRL54604.1"/>
    <property type="molecule type" value="Genomic_DNA"/>
</dbReference>
<dbReference type="PATRIC" id="fig|1423778.4.peg.1437"/>
<dbReference type="STRING" id="1423778.FC70_GL001401"/>
<name>A0A0R1RCW3_9LACO</name>
<dbReference type="Gene3D" id="3.30.1370.160">
    <property type="match status" value="1"/>
</dbReference>
<dbReference type="InterPro" id="IPR040591">
    <property type="entry name" value="RqcP2_RBD"/>
</dbReference>
<dbReference type="GO" id="GO:0003723">
    <property type="term" value="F:RNA binding"/>
    <property type="evidence" value="ECO:0007669"/>
    <property type="project" value="UniProtKB-KW"/>
</dbReference>
<evidence type="ECO:0000313" key="3">
    <source>
        <dbReference type="EMBL" id="KRL54604.1"/>
    </source>
</evidence>
<reference evidence="3 4" key="1">
    <citation type="journal article" date="2015" name="Genome Announc.">
        <title>Expanding the biotechnology potential of lactobacilli through comparative genomics of 213 strains and associated genera.</title>
        <authorList>
            <person name="Sun Z."/>
            <person name="Harris H.M."/>
            <person name="McCann A."/>
            <person name="Guo C."/>
            <person name="Argimon S."/>
            <person name="Zhang W."/>
            <person name="Yang X."/>
            <person name="Jeffery I.B."/>
            <person name="Cooney J.C."/>
            <person name="Kagawa T.F."/>
            <person name="Liu W."/>
            <person name="Song Y."/>
            <person name="Salvetti E."/>
            <person name="Wrobel A."/>
            <person name="Rasinkangas P."/>
            <person name="Parkhill J."/>
            <person name="Rea M.C."/>
            <person name="O'Sullivan O."/>
            <person name="Ritari J."/>
            <person name="Douillard F.P."/>
            <person name="Paul Ross R."/>
            <person name="Yang R."/>
            <person name="Briner A.E."/>
            <person name="Felis G.E."/>
            <person name="de Vos W.M."/>
            <person name="Barrangou R."/>
            <person name="Klaenhammer T.R."/>
            <person name="Caufield P.W."/>
            <person name="Cui Y."/>
            <person name="Zhang H."/>
            <person name="O'Toole P.W."/>
        </authorList>
    </citation>
    <scope>NUCLEOTIDE SEQUENCE [LARGE SCALE GENOMIC DNA]</scope>
    <source>
        <strain evidence="3 4">DSM 15707</strain>
    </source>
</reference>
<feature type="domain" description="RNA-binding S4" evidence="2">
    <location>
        <begin position="184"/>
        <end position="247"/>
    </location>
</feature>
<evidence type="ECO:0000259" key="2">
    <source>
        <dbReference type="SMART" id="SM00363"/>
    </source>
</evidence>
<protein>
    <submittedName>
        <fullName evidence="3">Ribosomal protein S4e</fullName>
    </submittedName>
</protein>
<dbReference type="Proteomes" id="UP000051697">
    <property type="component" value="Unassembled WGS sequence"/>
</dbReference>
<dbReference type="InterPro" id="IPR002942">
    <property type="entry name" value="S4_RNA-bd"/>
</dbReference>
<dbReference type="PANTHER" id="PTHR13633">
    <property type="entry name" value="MITOCHONDRIAL TRANSCRIPTION RESCUE FACTOR 1"/>
    <property type="match status" value="1"/>
</dbReference>
<keyword evidence="4" id="KW-1185">Reference proteome</keyword>
<dbReference type="SMART" id="SM00363">
    <property type="entry name" value="S4"/>
    <property type="match status" value="1"/>
</dbReference>
<dbReference type="InterPro" id="IPR048443">
    <property type="entry name" value="RqcP2_N"/>
</dbReference>
<keyword evidence="3" id="KW-0689">Ribosomal protein</keyword>
<proteinExistence type="predicted"/>
<accession>A0A0R1RCW3</accession>
<dbReference type="SUPFAM" id="SSF55174">
    <property type="entry name" value="Alpha-L RNA-binding motif"/>
    <property type="match status" value="1"/>
</dbReference>
<dbReference type="InterPro" id="IPR012677">
    <property type="entry name" value="Nucleotide-bd_a/b_plait_sf"/>
</dbReference>
<dbReference type="Pfam" id="PF21278">
    <property type="entry name" value="YlmH_1st"/>
    <property type="match status" value="1"/>
</dbReference>
<dbReference type="Gene3D" id="3.10.290.10">
    <property type="entry name" value="RNA-binding S4 domain"/>
    <property type="match status" value="1"/>
</dbReference>
<evidence type="ECO:0000313" key="4">
    <source>
        <dbReference type="Proteomes" id="UP000051697"/>
    </source>
</evidence>
<evidence type="ECO:0000256" key="1">
    <source>
        <dbReference type="PROSITE-ProRule" id="PRU00182"/>
    </source>
</evidence>
<dbReference type="AlphaFoldDB" id="A0A0R1RCW3"/>
<dbReference type="GO" id="GO:0005840">
    <property type="term" value="C:ribosome"/>
    <property type="evidence" value="ECO:0007669"/>
    <property type="project" value="UniProtKB-KW"/>
</dbReference>
<dbReference type="RefSeq" id="WP_057890333.1">
    <property type="nucleotide sequence ID" value="NZ_AZFE01000032.1"/>
</dbReference>
<dbReference type="PANTHER" id="PTHR13633:SF3">
    <property type="entry name" value="MITOCHONDRIAL TRANSCRIPTION RESCUE FACTOR 1"/>
    <property type="match status" value="1"/>
</dbReference>
<dbReference type="PROSITE" id="PS50889">
    <property type="entry name" value="S4"/>
    <property type="match status" value="1"/>
</dbReference>
<dbReference type="CDD" id="cd00165">
    <property type="entry name" value="S4"/>
    <property type="match status" value="1"/>
</dbReference>
<dbReference type="Gene3D" id="3.30.70.330">
    <property type="match status" value="1"/>
</dbReference>
<keyword evidence="1" id="KW-0694">RNA-binding</keyword>
<sequence>MSLNVEQHFRTDEKPIIDDIANWILQAIQQYRPVLSPFLNPRQVYIAQTLINQQDDIKMDSNGGFEGAEMQRILVYPSYFEPSLDDFELQLLEINYPEKFADISHHQVLGTLFNQGVERNTFGDIITDGVGRWQIMVQKKLSTYFQEQVDRIGKLNVRLEPIELEEVVVSEADWESIETTVSSVRLDSVIAAAFNFSRNRAKEIIEKGFAQVNWVEIQKPDYSIVEHDLLSIRRAGRIRIEVINSQPTKKGKIKVKLSVVTVN</sequence>
<gene>
    <name evidence="3" type="ORF">FC70_GL001401</name>
</gene>
<dbReference type="KEGG" id="lol:LACOL_1179"/>
<organism evidence="3 4">
    <name type="scientific">Paucilactobacillus oligofermentans DSM 15707 = LMG 22743</name>
    <dbReference type="NCBI Taxonomy" id="1423778"/>
    <lineage>
        <taxon>Bacteria</taxon>
        <taxon>Bacillati</taxon>
        <taxon>Bacillota</taxon>
        <taxon>Bacilli</taxon>
        <taxon>Lactobacillales</taxon>
        <taxon>Lactobacillaceae</taxon>
        <taxon>Paucilactobacillus</taxon>
    </lineage>
</organism>
<comment type="caution">
    <text evidence="3">The sequence shown here is derived from an EMBL/GenBank/DDBJ whole genome shotgun (WGS) entry which is preliminary data.</text>
</comment>
<dbReference type="OrthoDB" id="9812787at2"/>